<dbReference type="RefSeq" id="WP_027843478.1">
    <property type="nucleotide sequence ID" value="NZ_LMTZ01000002.1"/>
</dbReference>
<evidence type="ECO:0008006" key="4">
    <source>
        <dbReference type="Google" id="ProtNLM"/>
    </source>
</evidence>
<accession>A0A0V8A0A6</accession>
<comment type="caution">
    <text evidence="2">The sequence shown here is derived from an EMBL/GenBank/DDBJ whole genome shotgun (WGS) entry which is preliminary data.</text>
</comment>
<gene>
    <name evidence="1" type="ORF">BC008_27175</name>
    <name evidence="2" type="ORF">BC008_36780</name>
</gene>
<reference evidence="2 3" key="1">
    <citation type="journal article" date="2015" name="Genome Announc.">
        <title>Draft Genome of the Euendolithic (true boring) Cyanobacterium Mastigocoleus testarum strain BC008.</title>
        <authorList>
            <person name="Guida B.S."/>
            <person name="Garcia-Pichel F."/>
        </authorList>
    </citation>
    <scope>NUCLEOTIDE SEQUENCE [LARGE SCALE GENOMIC DNA]</scope>
    <source>
        <strain evidence="2 3">BC008</strain>
    </source>
</reference>
<evidence type="ECO:0000313" key="1">
    <source>
        <dbReference type="EMBL" id="KST66872.1"/>
    </source>
</evidence>
<dbReference type="AlphaFoldDB" id="A0A0V8A0A6"/>
<name>A0A0V8A0A6_9CYAN</name>
<evidence type="ECO:0000313" key="3">
    <source>
        <dbReference type="Proteomes" id="UP000053372"/>
    </source>
</evidence>
<sequence>MLFRIQESKWLADLSDEQQEIIAGGESNSAVNVNDFKSLTTPESAKILGKDIGLTTAEFLEEDSERKLISNSQPMGSLSVFLED</sequence>
<protein>
    <recommendedName>
        <fullName evidence="4">Bacteriocin</fullName>
    </recommendedName>
</protein>
<proteinExistence type="predicted"/>
<organism evidence="2 3">
    <name type="scientific">Mastigocoleus testarum BC008</name>
    <dbReference type="NCBI Taxonomy" id="371196"/>
    <lineage>
        <taxon>Bacteria</taxon>
        <taxon>Bacillati</taxon>
        <taxon>Cyanobacteriota</taxon>
        <taxon>Cyanophyceae</taxon>
        <taxon>Nostocales</taxon>
        <taxon>Hapalosiphonaceae</taxon>
        <taxon>Mastigocoleus</taxon>
    </lineage>
</organism>
<dbReference type="EMBL" id="LMTZ01000002">
    <property type="protein sequence ID" value="KST70210.1"/>
    <property type="molecule type" value="Genomic_DNA"/>
</dbReference>
<keyword evidence="3" id="KW-1185">Reference proteome</keyword>
<dbReference type="Proteomes" id="UP000053372">
    <property type="component" value="Unassembled WGS sequence"/>
</dbReference>
<evidence type="ECO:0000313" key="2">
    <source>
        <dbReference type="EMBL" id="KST70210.1"/>
    </source>
</evidence>
<dbReference type="EMBL" id="LMTZ01000093">
    <property type="protein sequence ID" value="KST66872.1"/>
    <property type="molecule type" value="Genomic_DNA"/>
</dbReference>